<dbReference type="RefSeq" id="WP_243394395.1">
    <property type="nucleotide sequence ID" value="NZ_PVTP01000002.1"/>
</dbReference>
<accession>A0A2T0W2X4</accession>
<dbReference type="PANTHER" id="PTHR35813:SF1">
    <property type="entry name" value="INNER MEMBRANE PROTEIN YBAN"/>
    <property type="match status" value="1"/>
</dbReference>
<dbReference type="InterPro" id="IPR007401">
    <property type="entry name" value="DUF454"/>
</dbReference>
<dbReference type="EMBL" id="PVTP01000002">
    <property type="protein sequence ID" value="PRY79565.1"/>
    <property type="molecule type" value="Genomic_DNA"/>
</dbReference>
<gene>
    <name evidence="2" type="ORF">CLV80_102210</name>
</gene>
<sequence length="131" mass="13757">MSRRLATSKKAIIQGLWLLVGWAALGLGAIGVVLPVLPTTPFVILAAFAFGNGSPKLQKRLHDHRTFGPMIAEWNATGAIAPKYKAIAVVMMAAALTASILMGMRPMVIAIQSICMIGAGTFVLTRPNGSA</sequence>
<keyword evidence="1" id="KW-1133">Transmembrane helix</keyword>
<protein>
    <recommendedName>
        <fullName evidence="4">Inner membrane protein</fullName>
    </recommendedName>
</protein>
<feature type="transmembrane region" description="Helical" evidence="1">
    <location>
        <begin position="84"/>
        <end position="101"/>
    </location>
</feature>
<organism evidence="2 3">
    <name type="scientific">Yoonia maritima</name>
    <dbReference type="NCBI Taxonomy" id="1435347"/>
    <lineage>
        <taxon>Bacteria</taxon>
        <taxon>Pseudomonadati</taxon>
        <taxon>Pseudomonadota</taxon>
        <taxon>Alphaproteobacteria</taxon>
        <taxon>Rhodobacterales</taxon>
        <taxon>Paracoccaceae</taxon>
        <taxon>Yoonia</taxon>
    </lineage>
</organism>
<dbReference type="PANTHER" id="PTHR35813">
    <property type="entry name" value="INNER MEMBRANE PROTEIN YBAN"/>
    <property type="match status" value="1"/>
</dbReference>
<dbReference type="AlphaFoldDB" id="A0A2T0W2X4"/>
<evidence type="ECO:0000313" key="3">
    <source>
        <dbReference type="Proteomes" id="UP000238007"/>
    </source>
</evidence>
<name>A0A2T0W2X4_9RHOB</name>
<comment type="caution">
    <text evidence="2">The sequence shown here is derived from an EMBL/GenBank/DDBJ whole genome shotgun (WGS) entry which is preliminary data.</text>
</comment>
<dbReference type="Pfam" id="PF04304">
    <property type="entry name" value="DUF454"/>
    <property type="match status" value="1"/>
</dbReference>
<evidence type="ECO:0008006" key="4">
    <source>
        <dbReference type="Google" id="ProtNLM"/>
    </source>
</evidence>
<keyword evidence="3" id="KW-1185">Reference proteome</keyword>
<keyword evidence="1" id="KW-0472">Membrane</keyword>
<dbReference type="Proteomes" id="UP000238007">
    <property type="component" value="Unassembled WGS sequence"/>
</dbReference>
<dbReference type="PIRSF" id="PIRSF016789">
    <property type="entry name" value="DUF454"/>
    <property type="match status" value="1"/>
</dbReference>
<evidence type="ECO:0000256" key="1">
    <source>
        <dbReference type="SAM" id="Phobius"/>
    </source>
</evidence>
<evidence type="ECO:0000313" key="2">
    <source>
        <dbReference type="EMBL" id="PRY79565.1"/>
    </source>
</evidence>
<proteinExistence type="predicted"/>
<keyword evidence="1" id="KW-0812">Transmembrane</keyword>
<feature type="transmembrane region" description="Helical" evidence="1">
    <location>
        <begin position="12"/>
        <end position="34"/>
    </location>
</feature>
<dbReference type="GO" id="GO:0005886">
    <property type="term" value="C:plasma membrane"/>
    <property type="evidence" value="ECO:0007669"/>
    <property type="project" value="TreeGrafter"/>
</dbReference>
<reference evidence="2 3" key="1">
    <citation type="submission" date="2018-03" db="EMBL/GenBank/DDBJ databases">
        <title>Genomic Encyclopedia of Archaeal and Bacterial Type Strains, Phase II (KMG-II): from individual species to whole genera.</title>
        <authorList>
            <person name="Goeker M."/>
        </authorList>
    </citation>
    <scope>NUCLEOTIDE SEQUENCE [LARGE SCALE GENOMIC DNA]</scope>
    <source>
        <strain evidence="2 3">DSM 101533</strain>
    </source>
</reference>